<dbReference type="EMBL" id="JAANXD010000026">
    <property type="protein sequence ID" value="MBS1257521.1"/>
    <property type="molecule type" value="Genomic_DNA"/>
</dbReference>
<organism evidence="1 2">
    <name type="scientific">Candidatus Scalindua arabica</name>
    <dbReference type="NCBI Taxonomy" id="1127984"/>
    <lineage>
        <taxon>Bacteria</taxon>
        <taxon>Pseudomonadati</taxon>
        <taxon>Planctomycetota</taxon>
        <taxon>Candidatus Brocadiia</taxon>
        <taxon>Candidatus Brocadiales</taxon>
        <taxon>Candidatus Scalinduaceae</taxon>
        <taxon>Candidatus Scalindua</taxon>
    </lineage>
</organism>
<reference evidence="1" key="1">
    <citation type="journal article" date="2021" name="ISME J.">
        <title>Fine-scale metabolic discontinuity in a stratified prokaryote microbiome of a Red Sea deep halocline.</title>
        <authorList>
            <person name="Michoud G."/>
            <person name="Ngugi D.K."/>
            <person name="Barozzi A."/>
            <person name="Merlino G."/>
            <person name="Calleja M.L."/>
            <person name="Delgado-Huertas A."/>
            <person name="Moran X.A.G."/>
            <person name="Daffonchio D."/>
        </authorList>
    </citation>
    <scope>NUCLEOTIDE SEQUENCE</scope>
    <source>
        <strain evidence="1">SuakinDeep_MAG55_1</strain>
    </source>
</reference>
<sequence>MTHAYTPGLRLSEKIRISKSRNLPLPGDVIVKKDDIVKSDDIVARTNLPGKVHSVNVVNRLAILPGDLRKNMLKKEGESVKKDEPIAETSPFIKMFKSVCLSPITGNIESISDITGQVLLREPPKPVQISAYIDGRVVETIEKEGVVIETYATFIQGIFGIGGETTGELQIVVESPGDIVKPEDLNENHKDKIIVCGSIIYYDAIKKASDVGVKGIVVGGIRDKDINELLGYDLGVAITGSEDINITLIITEGFGQIRMAQKTFDILKHREGSIASINGATQIRAGVVRPEIVIPYNKGEIEKTSDTIAGGEASSNEESAGISTGDPIRVIRNPHFGKIGKVKALPSELKTIETEAKARVLEVEFSDGQTAVVPRANIEAIET</sequence>
<evidence type="ECO:0000313" key="2">
    <source>
        <dbReference type="Proteomes" id="UP000722750"/>
    </source>
</evidence>
<dbReference type="Proteomes" id="UP000722750">
    <property type="component" value="Unassembled WGS sequence"/>
</dbReference>
<name>A0A942A141_9BACT</name>
<protein>
    <recommendedName>
        <fullName evidence="3">KOW domain-containing protein</fullName>
    </recommendedName>
</protein>
<comment type="caution">
    <text evidence="1">The sequence shown here is derived from an EMBL/GenBank/DDBJ whole genome shotgun (WGS) entry which is preliminary data.</text>
</comment>
<evidence type="ECO:0000313" key="1">
    <source>
        <dbReference type="EMBL" id="MBS1257521.1"/>
    </source>
</evidence>
<dbReference type="AlphaFoldDB" id="A0A942A141"/>
<accession>A0A942A141</accession>
<evidence type="ECO:0008006" key="3">
    <source>
        <dbReference type="Google" id="ProtNLM"/>
    </source>
</evidence>
<proteinExistence type="predicted"/>
<gene>
    <name evidence="1" type="ORF">MAG551_00565</name>
</gene>